<organism evidence="7 8">
    <name type="scientific">Olleya sediminilitoris</name>
    <dbReference type="NCBI Taxonomy" id="2795739"/>
    <lineage>
        <taxon>Bacteria</taxon>
        <taxon>Pseudomonadati</taxon>
        <taxon>Bacteroidota</taxon>
        <taxon>Flavobacteriia</taxon>
        <taxon>Flavobacteriales</taxon>
        <taxon>Flavobacteriaceae</taxon>
    </lineage>
</organism>
<dbReference type="EMBL" id="JAEMEF010000004">
    <property type="protein sequence ID" value="MBL7559419.1"/>
    <property type="molecule type" value="Genomic_DNA"/>
</dbReference>
<dbReference type="InterPro" id="IPR050475">
    <property type="entry name" value="Prenyltransferase_related"/>
</dbReference>
<dbReference type="PANTHER" id="PTHR42723:SF1">
    <property type="entry name" value="CHLOROPHYLL SYNTHASE, CHLOROPLASTIC"/>
    <property type="match status" value="1"/>
</dbReference>
<feature type="transmembrane region" description="Helical" evidence="6">
    <location>
        <begin position="120"/>
        <end position="137"/>
    </location>
</feature>
<gene>
    <name evidence="7" type="ORF">JAO71_06320</name>
</gene>
<dbReference type="RefSeq" id="WP_202999641.1">
    <property type="nucleotide sequence ID" value="NZ_JAEMEF010000004.1"/>
</dbReference>
<sequence length="311" mass="34832">MKLLQLIRFKNLLLIALVQILIKYALFPSLSMFIDGTSVFVSTTLDPFQFILLVISTLCIASGGYIINDILDVNADSINKPDQLVIGKHISVNKAYNYYMIFTVIGVVLGFYLSHAVGQSSFFAIFVIIAALLYIYATFLQQILLVGNIVIGLMVGLSLIIVGIFDLLPAVTPQNQYLQSSMFEVLFDYSVFAFIITLIREIVKDIQDVDGDYKAQLKTLPIVLGINRASKIAFVITIIAIGILIYYLAAFLYMQEIVVVYFLITVIAPLVYVAIKLFTAEKKTEFKNISKWLKVIMLLGILSMVIHLLNK</sequence>
<keyword evidence="5 6" id="KW-0472">Membrane</keyword>
<dbReference type="PANTHER" id="PTHR42723">
    <property type="entry name" value="CHLOROPHYLL SYNTHASE"/>
    <property type="match status" value="1"/>
</dbReference>
<evidence type="ECO:0000256" key="2">
    <source>
        <dbReference type="ARBA" id="ARBA00022475"/>
    </source>
</evidence>
<proteinExistence type="predicted"/>
<evidence type="ECO:0000256" key="1">
    <source>
        <dbReference type="ARBA" id="ARBA00004141"/>
    </source>
</evidence>
<feature type="transmembrane region" description="Helical" evidence="6">
    <location>
        <begin position="96"/>
        <end position="114"/>
    </location>
</feature>
<protein>
    <submittedName>
        <fullName evidence="7">Geranylgeranylglycerol-phosphate geranylgeranyltransferase</fullName>
    </submittedName>
</protein>
<dbReference type="Gene3D" id="1.10.357.140">
    <property type="entry name" value="UbiA prenyltransferase"/>
    <property type="match status" value="1"/>
</dbReference>
<dbReference type="Gene3D" id="1.20.120.1780">
    <property type="entry name" value="UbiA prenyltransferase"/>
    <property type="match status" value="1"/>
</dbReference>
<dbReference type="InterPro" id="IPR000537">
    <property type="entry name" value="UbiA_prenyltransferase"/>
</dbReference>
<dbReference type="Proteomes" id="UP000605013">
    <property type="component" value="Unassembled WGS sequence"/>
</dbReference>
<evidence type="ECO:0000256" key="4">
    <source>
        <dbReference type="ARBA" id="ARBA00022989"/>
    </source>
</evidence>
<dbReference type="NCBIfam" id="NF009512">
    <property type="entry name" value="PRK12872.1-1"/>
    <property type="match status" value="1"/>
</dbReference>
<name>A0ABS1WJW8_9FLAO</name>
<dbReference type="InterPro" id="IPR044878">
    <property type="entry name" value="UbiA_sf"/>
</dbReference>
<evidence type="ECO:0000313" key="8">
    <source>
        <dbReference type="Proteomes" id="UP000605013"/>
    </source>
</evidence>
<comment type="subcellular location">
    <subcellularLocation>
        <location evidence="1">Membrane</location>
        <topology evidence="1">Multi-pass membrane protein</topology>
    </subcellularLocation>
</comment>
<feature type="transmembrane region" description="Helical" evidence="6">
    <location>
        <begin position="292"/>
        <end position="309"/>
    </location>
</feature>
<accession>A0ABS1WJW8</accession>
<feature type="transmembrane region" description="Helical" evidence="6">
    <location>
        <begin position="50"/>
        <end position="71"/>
    </location>
</feature>
<keyword evidence="3 6" id="KW-0812">Transmembrane</keyword>
<feature type="transmembrane region" description="Helical" evidence="6">
    <location>
        <begin position="144"/>
        <end position="165"/>
    </location>
</feature>
<evidence type="ECO:0000256" key="6">
    <source>
        <dbReference type="SAM" id="Phobius"/>
    </source>
</evidence>
<reference evidence="7 8" key="1">
    <citation type="submission" date="2020-12" db="EMBL/GenBank/DDBJ databases">
        <title>Olleya sediminilitoris sp. nov., isolated from a tidal flat.</title>
        <authorList>
            <person name="Park S."/>
            <person name="Yoon J.-H."/>
        </authorList>
    </citation>
    <scope>NUCLEOTIDE SEQUENCE [LARGE SCALE GENOMIC DNA]</scope>
    <source>
        <strain evidence="7 8">YSTF-M6</strain>
    </source>
</reference>
<feature type="transmembrane region" description="Helical" evidence="6">
    <location>
        <begin position="177"/>
        <end position="199"/>
    </location>
</feature>
<keyword evidence="2" id="KW-1003">Cell membrane</keyword>
<evidence type="ECO:0000256" key="3">
    <source>
        <dbReference type="ARBA" id="ARBA00022692"/>
    </source>
</evidence>
<comment type="caution">
    <text evidence="7">The sequence shown here is derived from an EMBL/GenBank/DDBJ whole genome shotgun (WGS) entry which is preliminary data.</text>
</comment>
<dbReference type="Pfam" id="PF01040">
    <property type="entry name" value="UbiA"/>
    <property type="match status" value="1"/>
</dbReference>
<dbReference type="CDD" id="cd13961">
    <property type="entry name" value="PT_UbiA_DGGGPS"/>
    <property type="match status" value="1"/>
</dbReference>
<keyword evidence="4 6" id="KW-1133">Transmembrane helix</keyword>
<feature type="transmembrane region" description="Helical" evidence="6">
    <location>
        <begin position="259"/>
        <end position="280"/>
    </location>
</feature>
<evidence type="ECO:0000313" key="7">
    <source>
        <dbReference type="EMBL" id="MBL7559419.1"/>
    </source>
</evidence>
<feature type="transmembrane region" description="Helical" evidence="6">
    <location>
        <begin position="232"/>
        <end position="253"/>
    </location>
</feature>
<keyword evidence="8" id="KW-1185">Reference proteome</keyword>
<evidence type="ECO:0000256" key="5">
    <source>
        <dbReference type="ARBA" id="ARBA00023136"/>
    </source>
</evidence>
<feature type="transmembrane region" description="Helical" evidence="6">
    <location>
        <begin position="12"/>
        <end position="30"/>
    </location>
</feature>